<dbReference type="AlphaFoldDB" id="A0A2P2PE36"/>
<proteinExistence type="predicted"/>
<organism evidence="1">
    <name type="scientific">Rhizophora mucronata</name>
    <name type="common">Asiatic mangrove</name>
    <dbReference type="NCBI Taxonomy" id="61149"/>
    <lineage>
        <taxon>Eukaryota</taxon>
        <taxon>Viridiplantae</taxon>
        <taxon>Streptophyta</taxon>
        <taxon>Embryophyta</taxon>
        <taxon>Tracheophyta</taxon>
        <taxon>Spermatophyta</taxon>
        <taxon>Magnoliopsida</taxon>
        <taxon>eudicotyledons</taxon>
        <taxon>Gunneridae</taxon>
        <taxon>Pentapetalae</taxon>
        <taxon>rosids</taxon>
        <taxon>fabids</taxon>
        <taxon>Malpighiales</taxon>
        <taxon>Rhizophoraceae</taxon>
        <taxon>Rhizophora</taxon>
    </lineage>
</organism>
<name>A0A2P2PE36_RHIMU</name>
<dbReference type="EMBL" id="GGEC01072498">
    <property type="protein sequence ID" value="MBX52982.1"/>
    <property type="molecule type" value="Transcribed_RNA"/>
</dbReference>
<accession>A0A2P2PE36</accession>
<reference evidence="1" key="1">
    <citation type="submission" date="2018-02" db="EMBL/GenBank/DDBJ databases">
        <title>Rhizophora mucronata_Transcriptome.</title>
        <authorList>
            <person name="Meera S.P."/>
            <person name="Sreeshan A."/>
            <person name="Augustine A."/>
        </authorList>
    </citation>
    <scope>NUCLEOTIDE SEQUENCE</scope>
    <source>
        <tissue evidence="1">Leaf</tissue>
    </source>
</reference>
<evidence type="ECO:0000313" key="1">
    <source>
        <dbReference type="EMBL" id="MBX52982.1"/>
    </source>
</evidence>
<sequence>MKDTGCDIELSTLVWNLELCFLSRSVSSLYFPLPSSLLCPLFLNCSCPITVCILTRSTPNVVIILCYILEDHFRL</sequence>
<protein>
    <submittedName>
        <fullName evidence="1">Uncharacterized protein</fullName>
    </submittedName>
</protein>